<feature type="region of interest" description="Disordered" evidence="2">
    <location>
        <begin position="455"/>
        <end position="478"/>
    </location>
</feature>
<dbReference type="PANTHER" id="PTHR11895">
    <property type="entry name" value="TRANSAMIDASE"/>
    <property type="match status" value="1"/>
</dbReference>
<proteinExistence type="inferred from homology"/>
<feature type="region of interest" description="Disordered" evidence="2">
    <location>
        <begin position="132"/>
        <end position="156"/>
    </location>
</feature>
<evidence type="ECO:0000256" key="1">
    <source>
        <dbReference type="ARBA" id="ARBA00009199"/>
    </source>
</evidence>
<feature type="compositionally biased region" description="Basic and acidic residues" evidence="2">
    <location>
        <begin position="464"/>
        <end position="478"/>
    </location>
</feature>
<dbReference type="GO" id="GO:0016740">
    <property type="term" value="F:transferase activity"/>
    <property type="evidence" value="ECO:0007669"/>
    <property type="project" value="UniProtKB-KW"/>
</dbReference>
<dbReference type="NCBIfam" id="NF004815">
    <property type="entry name" value="PRK06169.1"/>
    <property type="match status" value="1"/>
</dbReference>
<dbReference type="SUPFAM" id="SSF75304">
    <property type="entry name" value="Amidase signature (AS) enzymes"/>
    <property type="match status" value="1"/>
</dbReference>
<organism evidence="4">
    <name type="scientific">uncultured Alphaproteobacteria bacterium</name>
    <dbReference type="NCBI Taxonomy" id="91750"/>
    <lineage>
        <taxon>Bacteria</taxon>
        <taxon>Pseudomonadati</taxon>
        <taxon>Pseudomonadota</taxon>
        <taxon>Alphaproteobacteria</taxon>
        <taxon>environmental samples</taxon>
    </lineage>
</organism>
<dbReference type="Pfam" id="PF01425">
    <property type="entry name" value="Amidase"/>
    <property type="match status" value="1"/>
</dbReference>
<dbReference type="InterPro" id="IPR000120">
    <property type="entry name" value="Amidase"/>
</dbReference>
<dbReference type="PANTHER" id="PTHR11895:SF7">
    <property type="entry name" value="GLUTAMYL-TRNA(GLN) AMIDOTRANSFERASE SUBUNIT A, MITOCHONDRIAL"/>
    <property type="match status" value="1"/>
</dbReference>
<accession>A0A212IY93</accession>
<name>A0A212IY93_9PROT</name>
<gene>
    <name evidence="4" type="ORF">KL86APRO_10221</name>
</gene>
<dbReference type="EMBL" id="FLUO01000001">
    <property type="protein sequence ID" value="SBV92203.1"/>
    <property type="molecule type" value="Genomic_DNA"/>
</dbReference>
<reference evidence="4" key="1">
    <citation type="submission" date="2016-04" db="EMBL/GenBank/DDBJ databases">
        <authorList>
            <person name="Evans L.H."/>
            <person name="Alamgir A."/>
            <person name="Owens N."/>
            <person name="Weber N.D."/>
            <person name="Virtaneva K."/>
            <person name="Barbian K."/>
            <person name="Babar A."/>
            <person name="Rosenke K."/>
        </authorList>
    </citation>
    <scope>NUCLEOTIDE SEQUENCE</scope>
    <source>
        <strain evidence="4">86</strain>
    </source>
</reference>
<evidence type="ECO:0000313" key="4">
    <source>
        <dbReference type="EMBL" id="SBV92203.1"/>
    </source>
</evidence>
<feature type="compositionally biased region" description="Polar residues" evidence="2">
    <location>
        <begin position="137"/>
        <end position="151"/>
    </location>
</feature>
<dbReference type="AlphaFoldDB" id="A0A212IY93"/>
<sequence length="478" mass="50374">MTTDVGSMTAARLSAAFASGEISPVEATEAALDRIRRFDGAVNAYCLVDEDGARRAARAAEARWRERAPLSPIDGVPSSIKDLTMVAGLPTRKGSHTTSDAPAAVDAPFAQRLREAGAVILGKTTTPEFGWKGVTDSPLTGVTRNPWNTGRTSGGSSGGAAAAAALNMGVLHQGSDAGGSIRIPCGFCGVFGIKPSFGWVPQWPASAMTTLSHLGPIARTVRDAAMMLDVVARPDDRDSYAATGFPADWSGFLDRPLKGLRVAYSPTLGYVEVRADVRAATDRAVKLLETLGAAVTLADPGFADPIDAFNVLWHAGAAKILDAVPPDLRGGMDPALVAIAEDGARTPMVRYMHALEIRAAVAETMARFHRDHDVLVTPMLPLTAFAAGRNVPDDGRDWVCWTPFTFPFNMTQQPAASVPCGFGADGLPVGLHVVAAKWRDDLVMRVASAFEAACPQPFPSEPRAGNDAEQKSGETTKN</sequence>
<protein>
    <submittedName>
        <fullName evidence="4">Aspartyl-tRNA(Asn) amidotransferase subunit A</fullName>
    </submittedName>
</protein>
<evidence type="ECO:0000256" key="2">
    <source>
        <dbReference type="SAM" id="MobiDB-lite"/>
    </source>
</evidence>
<keyword evidence="4" id="KW-0808">Transferase</keyword>
<evidence type="ECO:0000259" key="3">
    <source>
        <dbReference type="Pfam" id="PF01425"/>
    </source>
</evidence>
<dbReference type="Gene3D" id="3.90.1300.10">
    <property type="entry name" value="Amidase signature (AS) domain"/>
    <property type="match status" value="1"/>
</dbReference>
<dbReference type="InterPro" id="IPR036928">
    <property type="entry name" value="AS_sf"/>
</dbReference>
<comment type="similarity">
    <text evidence="1">Belongs to the amidase family.</text>
</comment>
<dbReference type="InterPro" id="IPR023631">
    <property type="entry name" value="Amidase_dom"/>
</dbReference>
<feature type="domain" description="Amidase" evidence="3">
    <location>
        <begin position="26"/>
        <end position="443"/>
    </location>
</feature>